<sequence length="112" mass="11825">MLLAKDGSANEKSSSLLNGRYMKVELLYRTLSGGRVYYAIGPSSDAVCLMNWVTGGTLGYGPIFGPEKPPFAPCSQTCPPTPRTRTPESLIAGALVDGDGASFIKASRTQPP</sequence>
<keyword evidence="1" id="KW-1185">Reference proteome</keyword>
<gene>
    <name evidence="2" type="primary">LOC109722886</name>
</gene>
<dbReference type="AlphaFoldDB" id="A0A6P5GFP2"/>
<evidence type="ECO:0000313" key="2">
    <source>
        <dbReference type="RefSeq" id="XP_020106657.1"/>
    </source>
</evidence>
<reference evidence="1" key="1">
    <citation type="journal article" date="2015" name="Nat. Genet.">
        <title>The pineapple genome and the evolution of CAM photosynthesis.</title>
        <authorList>
            <person name="Ming R."/>
            <person name="VanBuren R."/>
            <person name="Wai C.M."/>
            <person name="Tang H."/>
            <person name="Schatz M.C."/>
            <person name="Bowers J.E."/>
            <person name="Lyons E."/>
            <person name="Wang M.L."/>
            <person name="Chen J."/>
            <person name="Biggers E."/>
            <person name="Zhang J."/>
            <person name="Huang L."/>
            <person name="Zhang L."/>
            <person name="Miao W."/>
            <person name="Zhang J."/>
            <person name="Ye Z."/>
            <person name="Miao C."/>
            <person name="Lin Z."/>
            <person name="Wang H."/>
            <person name="Zhou H."/>
            <person name="Yim W.C."/>
            <person name="Priest H.D."/>
            <person name="Zheng C."/>
            <person name="Woodhouse M."/>
            <person name="Edger P.P."/>
            <person name="Guyot R."/>
            <person name="Guo H.B."/>
            <person name="Guo H."/>
            <person name="Zheng G."/>
            <person name="Singh R."/>
            <person name="Sharma A."/>
            <person name="Min X."/>
            <person name="Zheng Y."/>
            <person name="Lee H."/>
            <person name="Gurtowski J."/>
            <person name="Sedlazeck F.J."/>
            <person name="Harkess A."/>
            <person name="McKain M.R."/>
            <person name="Liao Z."/>
            <person name="Fang J."/>
            <person name="Liu J."/>
            <person name="Zhang X."/>
            <person name="Zhang Q."/>
            <person name="Hu W."/>
            <person name="Qin Y."/>
            <person name="Wang K."/>
            <person name="Chen L.Y."/>
            <person name="Shirley N."/>
            <person name="Lin Y.R."/>
            <person name="Liu L.Y."/>
            <person name="Hernandez A.G."/>
            <person name="Wright C.L."/>
            <person name="Bulone V."/>
            <person name="Tuskan G.A."/>
            <person name="Heath K."/>
            <person name="Zee F."/>
            <person name="Moore P.H."/>
            <person name="Sunkar R."/>
            <person name="Leebens-Mack J.H."/>
            <person name="Mockler T."/>
            <person name="Bennetzen J.L."/>
            <person name="Freeling M."/>
            <person name="Sankoff D."/>
            <person name="Paterson A.H."/>
            <person name="Zhu X."/>
            <person name="Yang X."/>
            <person name="Smith J.A."/>
            <person name="Cushman J.C."/>
            <person name="Paull R.E."/>
            <person name="Yu Q."/>
        </authorList>
    </citation>
    <scope>NUCLEOTIDE SEQUENCE [LARGE SCALE GENOMIC DNA]</scope>
    <source>
        <strain evidence="1">cv. F153</strain>
    </source>
</reference>
<proteinExistence type="predicted"/>
<organism evidence="1 2">
    <name type="scientific">Ananas comosus</name>
    <name type="common">Pineapple</name>
    <name type="synonym">Ananas ananas</name>
    <dbReference type="NCBI Taxonomy" id="4615"/>
    <lineage>
        <taxon>Eukaryota</taxon>
        <taxon>Viridiplantae</taxon>
        <taxon>Streptophyta</taxon>
        <taxon>Embryophyta</taxon>
        <taxon>Tracheophyta</taxon>
        <taxon>Spermatophyta</taxon>
        <taxon>Magnoliopsida</taxon>
        <taxon>Liliopsida</taxon>
        <taxon>Poales</taxon>
        <taxon>Bromeliaceae</taxon>
        <taxon>Bromelioideae</taxon>
        <taxon>Ananas</taxon>
    </lineage>
</organism>
<dbReference type="RefSeq" id="XP_020106657.1">
    <property type="nucleotide sequence ID" value="XM_020251068.1"/>
</dbReference>
<reference evidence="2" key="2">
    <citation type="submission" date="2025-08" db="UniProtKB">
        <authorList>
            <consortium name="RefSeq"/>
        </authorList>
    </citation>
    <scope>IDENTIFICATION</scope>
    <source>
        <tissue evidence="2">Leaf</tissue>
    </source>
</reference>
<protein>
    <submittedName>
        <fullName evidence="2">Uncharacterized protein LOC109722886</fullName>
    </submittedName>
</protein>
<evidence type="ECO:0000313" key="1">
    <source>
        <dbReference type="Proteomes" id="UP000515123"/>
    </source>
</evidence>
<dbReference type="GeneID" id="109722886"/>
<name>A0A6P5GFP2_ANACO</name>
<accession>A0A6P5GFP2</accession>
<dbReference type="Proteomes" id="UP000515123">
    <property type="component" value="Linkage group 1"/>
</dbReference>